<dbReference type="EMBL" id="KN817585">
    <property type="protein sequence ID" value="KJA18775.1"/>
    <property type="molecule type" value="Genomic_DNA"/>
</dbReference>
<sequence length="203" mass="21872">MALRAGPGRGRGGATPVRFQHRATARASESAAAAVAYALPGASCARMGAHARCAPLRRLPASCINGPAIAAVASCSHRRRARGIREAVCRRDEHTRPVRAKNATSVETALQRNCTRAQAPSASSPHYIFFFPVRIPRLTVPHSPERIASLPPSERTAHVYPRQLPAAPPHTQRRWCHFPAAAVGAVHDEAVRDPPRCTLGAYH</sequence>
<organism evidence="1 2">
    <name type="scientific">Hypholoma sublateritium (strain FD-334 SS-4)</name>
    <dbReference type="NCBI Taxonomy" id="945553"/>
    <lineage>
        <taxon>Eukaryota</taxon>
        <taxon>Fungi</taxon>
        <taxon>Dikarya</taxon>
        <taxon>Basidiomycota</taxon>
        <taxon>Agaricomycotina</taxon>
        <taxon>Agaricomycetes</taxon>
        <taxon>Agaricomycetidae</taxon>
        <taxon>Agaricales</taxon>
        <taxon>Agaricineae</taxon>
        <taxon>Strophariaceae</taxon>
        <taxon>Hypholoma</taxon>
    </lineage>
</organism>
<evidence type="ECO:0000313" key="2">
    <source>
        <dbReference type="Proteomes" id="UP000054270"/>
    </source>
</evidence>
<gene>
    <name evidence="1" type="ORF">HYPSUDRAFT_205137</name>
</gene>
<proteinExistence type="predicted"/>
<keyword evidence="2" id="KW-1185">Reference proteome</keyword>
<evidence type="ECO:0000313" key="1">
    <source>
        <dbReference type="EMBL" id="KJA18775.1"/>
    </source>
</evidence>
<name>A0A0D2PF14_HYPSF</name>
<protein>
    <submittedName>
        <fullName evidence="1">Uncharacterized protein</fullName>
    </submittedName>
</protein>
<dbReference type="AlphaFoldDB" id="A0A0D2PF14"/>
<accession>A0A0D2PF14</accession>
<dbReference type="Proteomes" id="UP000054270">
    <property type="component" value="Unassembled WGS sequence"/>
</dbReference>
<reference evidence="2" key="1">
    <citation type="submission" date="2014-04" db="EMBL/GenBank/DDBJ databases">
        <title>Evolutionary Origins and Diversification of the Mycorrhizal Mutualists.</title>
        <authorList>
            <consortium name="DOE Joint Genome Institute"/>
            <consortium name="Mycorrhizal Genomics Consortium"/>
            <person name="Kohler A."/>
            <person name="Kuo A."/>
            <person name="Nagy L.G."/>
            <person name="Floudas D."/>
            <person name="Copeland A."/>
            <person name="Barry K.W."/>
            <person name="Cichocki N."/>
            <person name="Veneault-Fourrey C."/>
            <person name="LaButti K."/>
            <person name="Lindquist E.A."/>
            <person name="Lipzen A."/>
            <person name="Lundell T."/>
            <person name="Morin E."/>
            <person name="Murat C."/>
            <person name="Riley R."/>
            <person name="Ohm R."/>
            <person name="Sun H."/>
            <person name="Tunlid A."/>
            <person name="Henrissat B."/>
            <person name="Grigoriev I.V."/>
            <person name="Hibbett D.S."/>
            <person name="Martin F."/>
        </authorList>
    </citation>
    <scope>NUCLEOTIDE SEQUENCE [LARGE SCALE GENOMIC DNA]</scope>
    <source>
        <strain evidence="2">FD-334 SS-4</strain>
    </source>
</reference>